<dbReference type="GO" id="GO:0008299">
    <property type="term" value="P:isoprenoid biosynthetic process"/>
    <property type="evidence" value="ECO:0007669"/>
    <property type="project" value="InterPro"/>
</dbReference>
<evidence type="ECO:0000256" key="6">
    <source>
        <dbReference type="RuleBase" id="RU004466"/>
    </source>
</evidence>
<evidence type="ECO:0000256" key="2">
    <source>
        <dbReference type="ARBA" id="ARBA00006706"/>
    </source>
</evidence>
<evidence type="ECO:0000313" key="7">
    <source>
        <dbReference type="EMBL" id="OZG50991.1"/>
    </source>
</evidence>
<dbReference type="RefSeq" id="WP_094722225.1">
    <property type="nucleotide sequence ID" value="NZ_MWWS01000002.1"/>
</dbReference>
<sequence length="372" mass="40752">MPHTDLQRFLEQRMESVISSYFNSWSSQSEKPVHDLEEAVLEQATISNRGGKRLRAHLLLATYCAVKYPSTTSVTVDQLPSELIDLACALELFQTSALVHDDIIDQAQLRRHEPSAYIALDNVYRSLASKTHESKTMAGQALGILLGDLLSTTACALANTSADKFPQSSAILTAFFHMMGEVDQGQVLDFGMEIMPLHDPEKLKRTALNTINKKTSSYTTIAPIELGLLAAGKPPEIASNIASNIGTSLGLAYQLRDDLLDVTASSDDSGKPQCGDIYEGKRTVLLATALQRSDPDHKKRLIEIYQASQRTSEDVSYVSTDFHHTGAIDAVQELIKDLASNSMSAIQDSCKTLNISKMGQERLADACSHFLF</sequence>
<dbReference type="CDD" id="cd00685">
    <property type="entry name" value="Trans_IPPS_HT"/>
    <property type="match status" value="1"/>
</dbReference>
<evidence type="ECO:0000256" key="1">
    <source>
        <dbReference type="ARBA" id="ARBA00001946"/>
    </source>
</evidence>
<dbReference type="PANTHER" id="PTHR12001">
    <property type="entry name" value="GERANYLGERANYL PYROPHOSPHATE SYNTHASE"/>
    <property type="match status" value="1"/>
</dbReference>
<dbReference type="GO" id="GO:0046872">
    <property type="term" value="F:metal ion binding"/>
    <property type="evidence" value="ECO:0007669"/>
    <property type="project" value="UniProtKB-KW"/>
</dbReference>
<gene>
    <name evidence="7" type="ORF">BOCO_0177</name>
</gene>
<dbReference type="PROSITE" id="PS00723">
    <property type="entry name" value="POLYPRENYL_SYNTHASE_1"/>
    <property type="match status" value="1"/>
</dbReference>
<keyword evidence="3 6" id="KW-0808">Transferase</keyword>
<reference evidence="7 8" key="1">
    <citation type="journal article" date="2017" name="BMC Genomics">
        <title>Comparative genomic and phylogenomic analyses of the Bifidobacteriaceae family.</title>
        <authorList>
            <person name="Lugli G.A."/>
            <person name="Milani C."/>
            <person name="Turroni F."/>
            <person name="Duranti S."/>
            <person name="Mancabelli L."/>
            <person name="Mangifesta M."/>
            <person name="Ferrario C."/>
            <person name="Modesto M."/>
            <person name="Mattarelli P."/>
            <person name="Jiri K."/>
            <person name="van Sinderen D."/>
            <person name="Ventura M."/>
        </authorList>
    </citation>
    <scope>NUCLEOTIDE SEQUENCE [LARGE SCALE GENOMIC DNA]</scope>
    <source>
        <strain evidence="7 8">DSM 22924</strain>
    </source>
</reference>
<evidence type="ECO:0000256" key="5">
    <source>
        <dbReference type="ARBA" id="ARBA00022842"/>
    </source>
</evidence>
<dbReference type="GO" id="GO:0004659">
    <property type="term" value="F:prenyltransferase activity"/>
    <property type="evidence" value="ECO:0007669"/>
    <property type="project" value="InterPro"/>
</dbReference>
<proteinExistence type="inferred from homology"/>
<dbReference type="SFLD" id="SFLDS00005">
    <property type="entry name" value="Isoprenoid_Synthase_Type_I"/>
    <property type="match status" value="1"/>
</dbReference>
<dbReference type="Pfam" id="PF00348">
    <property type="entry name" value="polyprenyl_synt"/>
    <property type="match status" value="1"/>
</dbReference>
<dbReference type="EMBL" id="MWWS01000002">
    <property type="protein sequence ID" value="OZG50991.1"/>
    <property type="molecule type" value="Genomic_DNA"/>
</dbReference>
<comment type="cofactor">
    <cofactor evidence="1">
        <name>Mg(2+)</name>
        <dbReference type="ChEBI" id="CHEBI:18420"/>
    </cofactor>
</comment>
<dbReference type="PROSITE" id="PS00444">
    <property type="entry name" value="POLYPRENYL_SYNTHASE_2"/>
    <property type="match status" value="1"/>
</dbReference>
<dbReference type="SUPFAM" id="SSF48576">
    <property type="entry name" value="Terpenoid synthases"/>
    <property type="match status" value="1"/>
</dbReference>
<protein>
    <submittedName>
        <fullName evidence="7">Serralysin</fullName>
    </submittedName>
</protein>
<dbReference type="InterPro" id="IPR033749">
    <property type="entry name" value="Polyprenyl_synt_CS"/>
</dbReference>
<comment type="caution">
    <text evidence="7">The sequence shown here is derived from an EMBL/GenBank/DDBJ whole genome shotgun (WGS) entry which is preliminary data.</text>
</comment>
<dbReference type="Proteomes" id="UP000216004">
    <property type="component" value="Unassembled WGS sequence"/>
</dbReference>
<dbReference type="OrthoDB" id="4497239at2"/>
<keyword evidence="4" id="KW-0479">Metal-binding</keyword>
<name>A0A261EVU9_9BIFI</name>
<evidence type="ECO:0000256" key="4">
    <source>
        <dbReference type="ARBA" id="ARBA00022723"/>
    </source>
</evidence>
<keyword evidence="5" id="KW-0460">Magnesium</keyword>
<dbReference type="AlphaFoldDB" id="A0A261EVU9"/>
<evidence type="ECO:0000313" key="8">
    <source>
        <dbReference type="Proteomes" id="UP000216004"/>
    </source>
</evidence>
<accession>A0A261EVU9</accession>
<dbReference type="PANTHER" id="PTHR12001:SF85">
    <property type="entry name" value="SHORT CHAIN ISOPRENYL DIPHOSPHATE SYNTHASE"/>
    <property type="match status" value="1"/>
</dbReference>
<evidence type="ECO:0000256" key="3">
    <source>
        <dbReference type="ARBA" id="ARBA00022679"/>
    </source>
</evidence>
<keyword evidence="8" id="KW-1185">Reference proteome</keyword>
<comment type="similarity">
    <text evidence="2 6">Belongs to the FPP/GGPP synthase family.</text>
</comment>
<organism evidence="7 8">
    <name type="scientific">Bombiscardovia coagulans</name>
    <dbReference type="NCBI Taxonomy" id="686666"/>
    <lineage>
        <taxon>Bacteria</taxon>
        <taxon>Bacillati</taxon>
        <taxon>Actinomycetota</taxon>
        <taxon>Actinomycetes</taxon>
        <taxon>Bifidobacteriales</taxon>
        <taxon>Bifidobacteriaceae</taxon>
        <taxon>Bombiscardovia</taxon>
    </lineage>
</organism>
<dbReference type="InterPro" id="IPR008949">
    <property type="entry name" value="Isoprenoid_synthase_dom_sf"/>
</dbReference>
<dbReference type="Gene3D" id="1.10.600.10">
    <property type="entry name" value="Farnesyl Diphosphate Synthase"/>
    <property type="match status" value="1"/>
</dbReference>
<dbReference type="InterPro" id="IPR000092">
    <property type="entry name" value="Polyprenyl_synt"/>
</dbReference>